<feature type="compositionally biased region" description="Low complexity" evidence="1">
    <location>
        <begin position="1"/>
        <end position="17"/>
    </location>
</feature>
<dbReference type="AlphaFoldDB" id="A0A816YMH2"/>
<evidence type="ECO:0000313" key="2">
    <source>
        <dbReference type="EMBL" id="CAF2160047.1"/>
    </source>
</evidence>
<gene>
    <name evidence="2" type="ORF">DARMORV10_A07P10820.1</name>
</gene>
<reference evidence="2" key="1">
    <citation type="submission" date="2021-01" db="EMBL/GenBank/DDBJ databases">
        <authorList>
            <consortium name="Genoscope - CEA"/>
            <person name="William W."/>
        </authorList>
    </citation>
    <scope>NUCLEOTIDE SEQUENCE</scope>
</reference>
<dbReference type="InterPro" id="IPR012881">
    <property type="entry name" value="DUF1685"/>
</dbReference>
<name>A0A816YMH2_BRANA</name>
<protein>
    <submittedName>
        <fullName evidence="2">(rape) hypothetical protein</fullName>
    </submittedName>
</protein>
<organism evidence="2">
    <name type="scientific">Brassica napus</name>
    <name type="common">Rape</name>
    <dbReference type="NCBI Taxonomy" id="3708"/>
    <lineage>
        <taxon>Eukaryota</taxon>
        <taxon>Viridiplantae</taxon>
        <taxon>Streptophyta</taxon>
        <taxon>Embryophyta</taxon>
        <taxon>Tracheophyta</taxon>
        <taxon>Spermatophyta</taxon>
        <taxon>Magnoliopsida</taxon>
        <taxon>eudicotyledons</taxon>
        <taxon>Gunneridae</taxon>
        <taxon>Pentapetalae</taxon>
        <taxon>rosids</taxon>
        <taxon>malvids</taxon>
        <taxon>Brassicales</taxon>
        <taxon>Brassicaceae</taxon>
        <taxon>Brassiceae</taxon>
        <taxon>Brassica</taxon>
    </lineage>
</organism>
<dbReference type="PANTHER" id="PTHR33785">
    <property type="entry name" value="OS06G0550800 PROTEIN"/>
    <property type="match status" value="1"/>
</dbReference>
<feature type="region of interest" description="Disordered" evidence="1">
    <location>
        <begin position="1"/>
        <end position="50"/>
    </location>
</feature>
<dbReference type="Pfam" id="PF07939">
    <property type="entry name" value="DUF1685"/>
    <property type="match status" value="1"/>
</dbReference>
<dbReference type="EMBL" id="HG994361">
    <property type="protein sequence ID" value="CAF2160047.1"/>
    <property type="molecule type" value="Genomic_DNA"/>
</dbReference>
<accession>A0A816YMH2</accession>
<evidence type="ECO:0000256" key="1">
    <source>
        <dbReference type="SAM" id="MobiDB-lite"/>
    </source>
</evidence>
<proteinExistence type="predicted"/>
<dbReference type="PANTHER" id="PTHR33785:SF2">
    <property type="entry name" value="DUF1685 DOMAIN-CONTAINING PROTEIN"/>
    <property type="match status" value="1"/>
</dbReference>
<sequence length="123" mass="14150">MEITESSENNFNQNQNSKTEGNVLEARRTRGGSRSRRSRGRRSESVSDLEAEETKGFMDLGFVFTEDDLNSELPEILPGLRTFLHREEQSKTKSSVTWPYLSEAYGSFKVISGLKEQRKIQWI</sequence>
<dbReference type="Proteomes" id="UP001295469">
    <property type="component" value="Chromosome A07"/>
</dbReference>
<feature type="compositionally biased region" description="Basic residues" evidence="1">
    <location>
        <begin position="29"/>
        <end position="40"/>
    </location>
</feature>